<organism evidence="7 8">
    <name type="scientific">Colletotrichum musicola</name>
    <dbReference type="NCBI Taxonomy" id="2175873"/>
    <lineage>
        <taxon>Eukaryota</taxon>
        <taxon>Fungi</taxon>
        <taxon>Dikarya</taxon>
        <taxon>Ascomycota</taxon>
        <taxon>Pezizomycotina</taxon>
        <taxon>Sordariomycetes</taxon>
        <taxon>Hypocreomycetidae</taxon>
        <taxon>Glomerellales</taxon>
        <taxon>Glomerellaceae</taxon>
        <taxon>Colletotrichum</taxon>
        <taxon>Colletotrichum orchidearum species complex</taxon>
    </lineage>
</organism>
<dbReference type="InterPro" id="IPR012334">
    <property type="entry name" value="Pectin_lyas_fold"/>
</dbReference>
<dbReference type="SMART" id="SM00656">
    <property type="entry name" value="Amb_all"/>
    <property type="match status" value="1"/>
</dbReference>
<keyword evidence="4" id="KW-0964">Secreted</keyword>
<reference evidence="7" key="1">
    <citation type="journal article" date="2020" name="Phytopathology">
        <title>Genome Sequence Resources of Colletotrichum truncatum, C. plurivorum, C. musicola, and C. sojae: Four Species Pathogenic to Soybean (Glycine max).</title>
        <authorList>
            <person name="Rogerio F."/>
            <person name="Boufleur T.R."/>
            <person name="Ciampi-Guillardi M."/>
            <person name="Sukno S.A."/>
            <person name="Thon M.R."/>
            <person name="Massola Junior N.S."/>
            <person name="Baroncelli R."/>
        </authorList>
    </citation>
    <scope>NUCLEOTIDE SEQUENCE</scope>
    <source>
        <strain evidence="7">LFN0074</strain>
    </source>
</reference>
<dbReference type="GO" id="GO:0000272">
    <property type="term" value="P:polysaccharide catabolic process"/>
    <property type="evidence" value="ECO:0007669"/>
    <property type="project" value="UniProtKB-KW"/>
</dbReference>
<dbReference type="Proteomes" id="UP000639643">
    <property type="component" value="Unassembled WGS sequence"/>
</dbReference>
<feature type="chain" id="PRO_5034229317" evidence="5">
    <location>
        <begin position="23"/>
        <end position="333"/>
    </location>
</feature>
<keyword evidence="7" id="KW-0430">Lectin</keyword>
<comment type="subcellular location">
    <subcellularLocation>
        <location evidence="4">Secreted</location>
    </subcellularLocation>
</comment>
<proteinExistence type="inferred from homology"/>
<keyword evidence="8" id="KW-1185">Reference proteome</keyword>
<dbReference type="Gene3D" id="2.160.20.10">
    <property type="entry name" value="Single-stranded right-handed beta-helix, Pectin lyase-like"/>
    <property type="match status" value="1"/>
</dbReference>
<dbReference type="PANTHER" id="PTHR31683:SF18">
    <property type="entry name" value="PECTATE LYASE 21-RELATED"/>
    <property type="match status" value="1"/>
</dbReference>
<dbReference type="InterPro" id="IPR002022">
    <property type="entry name" value="Pec_lyase"/>
</dbReference>
<dbReference type="InterPro" id="IPR045032">
    <property type="entry name" value="PEL"/>
</dbReference>
<feature type="domain" description="Pectate lyase" evidence="6">
    <location>
        <begin position="55"/>
        <end position="268"/>
    </location>
</feature>
<comment type="similarity">
    <text evidence="1 4">Belongs to the polysaccharide lyase 1 family.</text>
</comment>
<evidence type="ECO:0000256" key="4">
    <source>
        <dbReference type="RuleBase" id="RU361173"/>
    </source>
</evidence>
<keyword evidence="4" id="KW-0624">Polysaccharide degradation</keyword>
<accession>A0A8H6K8G2</accession>
<dbReference type="SUPFAM" id="SSF51126">
    <property type="entry name" value="Pectin lyase-like"/>
    <property type="match status" value="1"/>
</dbReference>
<evidence type="ECO:0000256" key="2">
    <source>
        <dbReference type="ARBA" id="ARBA00022729"/>
    </source>
</evidence>
<protein>
    <submittedName>
        <fullName evidence="7">Ricin b lectin</fullName>
    </submittedName>
</protein>
<name>A0A8H6K8G2_9PEZI</name>
<keyword evidence="3 4" id="KW-0456">Lyase</keyword>
<dbReference type="Pfam" id="PF00544">
    <property type="entry name" value="Pectate_lyase_4"/>
    <property type="match status" value="1"/>
</dbReference>
<dbReference type="EMBL" id="WIGM01000405">
    <property type="protein sequence ID" value="KAF6826313.1"/>
    <property type="molecule type" value="Genomic_DNA"/>
</dbReference>
<keyword evidence="2 5" id="KW-0732">Signal</keyword>
<feature type="signal peptide" evidence="5">
    <location>
        <begin position="1"/>
        <end position="22"/>
    </location>
</feature>
<dbReference type="AlphaFoldDB" id="A0A8H6K8G2"/>
<dbReference type="PANTHER" id="PTHR31683">
    <property type="entry name" value="PECTATE LYASE 18-RELATED"/>
    <property type="match status" value="1"/>
</dbReference>
<sequence length="333" mass="36401">MSPRKSLSSCLTLLLSLPVALGTSIAAAAENVTCARCDEEAHGFASLNGGTTGGWGGRIVTARSHAELVQYANVTEPLVIRVEGELQSEPRGYEVPIRSNKTIIGVGAGAAIVGGGFGITNQSNIILRNLRVSDTYIPEDYNGKSEDWDGIQVDNGSNLWIDHVEFARMADGLMDLRKDTDYVTVSNCLFSSHNKAFGIGWTPNVISKMTINDNFFNSTNQRNPSADNLLMCHMYNNYFLNVTSYGNYARGHTALLVETSYFENVNDPVVAGPNATIRSNWLKFKDCTGERHLDVEGASVFNASDYYEYSLKDPYDLPTTTPPFVGPRDDIGI</sequence>
<gene>
    <name evidence="7" type="ORF">CMUS01_09497</name>
</gene>
<evidence type="ECO:0000256" key="1">
    <source>
        <dbReference type="ARBA" id="ARBA00010980"/>
    </source>
</evidence>
<dbReference type="OrthoDB" id="2019149at2759"/>
<comment type="caution">
    <text evidence="7">The sequence shown here is derived from an EMBL/GenBank/DDBJ whole genome shotgun (WGS) entry which is preliminary data.</text>
</comment>
<keyword evidence="4" id="KW-0119">Carbohydrate metabolism</keyword>
<evidence type="ECO:0000256" key="3">
    <source>
        <dbReference type="ARBA" id="ARBA00023239"/>
    </source>
</evidence>
<dbReference type="GO" id="GO:0030570">
    <property type="term" value="F:pectate lyase activity"/>
    <property type="evidence" value="ECO:0007669"/>
    <property type="project" value="InterPro"/>
</dbReference>
<evidence type="ECO:0000256" key="5">
    <source>
        <dbReference type="SAM" id="SignalP"/>
    </source>
</evidence>
<evidence type="ECO:0000313" key="8">
    <source>
        <dbReference type="Proteomes" id="UP000639643"/>
    </source>
</evidence>
<evidence type="ECO:0000313" key="7">
    <source>
        <dbReference type="EMBL" id="KAF6826313.1"/>
    </source>
</evidence>
<dbReference type="GO" id="GO:0030246">
    <property type="term" value="F:carbohydrate binding"/>
    <property type="evidence" value="ECO:0007669"/>
    <property type="project" value="UniProtKB-KW"/>
</dbReference>
<dbReference type="GO" id="GO:0005576">
    <property type="term" value="C:extracellular region"/>
    <property type="evidence" value="ECO:0007669"/>
    <property type="project" value="UniProtKB-SubCell"/>
</dbReference>
<evidence type="ECO:0000259" key="6">
    <source>
        <dbReference type="SMART" id="SM00656"/>
    </source>
</evidence>
<dbReference type="InterPro" id="IPR011050">
    <property type="entry name" value="Pectin_lyase_fold/virulence"/>
</dbReference>